<keyword evidence="6 8" id="KW-1133">Transmembrane helix</keyword>
<keyword evidence="8" id="KW-0997">Cell inner membrane</keyword>
<dbReference type="Gene3D" id="1.20.1720.10">
    <property type="entry name" value="Multidrug resistance protein D"/>
    <property type="match status" value="1"/>
</dbReference>
<feature type="transmembrane region" description="Helical" evidence="8">
    <location>
        <begin position="346"/>
        <end position="369"/>
    </location>
</feature>
<feature type="transmembrane region" description="Helical" evidence="8">
    <location>
        <begin position="209"/>
        <end position="237"/>
    </location>
</feature>
<evidence type="ECO:0000313" key="11">
    <source>
        <dbReference type="Proteomes" id="UP001161409"/>
    </source>
</evidence>
<comment type="subcellular location">
    <subcellularLocation>
        <location evidence="8">Cell inner membrane</location>
        <topology evidence="8">Multi-pass membrane protein</topology>
    </subcellularLocation>
    <subcellularLocation>
        <location evidence="1">Cell membrane</location>
        <topology evidence="1">Multi-pass membrane protein</topology>
    </subcellularLocation>
</comment>
<feature type="domain" description="Major facilitator superfamily (MFS) profile" evidence="9">
    <location>
        <begin position="15"/>
        <end position="399"/>
    </location>
</feature>
<evidence type="ECO:0000259" key="9">
    <source>
        <dbReference type="PROSITE" id="PS50850"/>
    </source>
</evidence>
<comment type="caution">
    <text evidence="10">The sequence shown here is derived from an EMBL/GenBank/DDBJ whole genome shotgun (WGS) entry which is preliminary data.</text>
</comment>
<dbReference type="RefSeq" id="WP_206374266.1">
    <property type="nucleotide sequence ID" value="NZ_BSNF01000001.1"/>
</dbReference>
<keyword evidence="7 8" id="KW-0472">Membrane</keyword>
<dbReference type="Pfam" id="PF07690">
    <property type="entry name" value="MFS_1"/>
    <property type="match status" value="1"/>
</dbReference>
<dbReference type="PANTHER" id="PTHR23502">
    <property type="entry name" value="MAJOR FACILITATOR SUPERFAMILY"/>
    <property type="match status" value="1"/>
</dbReference>
<feature type="transmembrane region" description="Helical" evidence="8">
    <location>
        <begin position="52"/>
        <end position="71"/>
    </location>
</feature>
<reference evidence="10" key="2">
    <citation type="submission" date="2023-01" db="EMBL/GenBank/DDBJ databases">
        <title>Draft genome sequence of Sneathiella chinensis strain NBRC 103408.</title>
        <authorList>
            <person name="Sun Q."/>
            <person name="Mori K."/>
        </authorList>
    </citation>
    <scope>NUCLEOTIDE SEQUENCE</scope>
    <source>
        <strain evidence="10">NBRC 103408</strain>
    </source>
</reference>
<feature type="transmembrane region" description="Helical" evidence="8">
    <location>
        <begin position="375"/>
        <end position="396"/>
    </location>
</feature>
<feature type="transmembrane region" description="Helical" evidence="8">
    <location>
        <begin position="16"/>
        <end position="40"/>
    </location>
</feature>
<evidence type="ECO:0000313" key="10">
    <source>
        <dbReference type="EMBL" id="GLQ05529.1"/>
    </source>
</evidence>
<feature type="transmembrane region" description="Helical" evidence="8">
    <location>
        <begin position="83"/>
        <end position="101"/>
    </location>
</feature>
<organism evidence="10 11">
    <name type="scientific">Sneathiella chinensis</name>
    <dbReference type="NCBI Taxonomy" id="349750"/>
    <lineage>
        <taxon>Bacteria</taxon>
        <taxon>Pseudomonadati</taxon>
        <taxon>Pseudomonadota</taxon>
        <taxon>Alphaproteobacteria</taxon>
        <taxon>Sneathiellales</taxon>
        <taxon>Sneathiellaceae</taxon>
        <taxon>Sneathiella</taxon>
    </lineage>
</organism>
<keyword evidence="4" id="KW-1003">Cell membrane</keyword>
<dbReference type="NCBIfam" id="TIGR00710">
    <property type="entry name" value="efflux_Bcr_CflA"/>
    <property type="match status" value="1"/>
</dbReference>
<keyword evidence="5 8" id="KW-0812">Transmembrane</keyword>
<evidence type="ECO:0000256" key="2">
    <source>
        <dbReference type="ARBA" id="ARBA00006236"/>
    </source>
</evidence>
<keyword evidence="3 8" id="KW-0813">Transport</keyword>
<dbReference type="SUPFAM" id="SSF103473">
    <property type="entry name" value="MFS general substrate transporter"/>
    <property type="match status" value="1"/>
</dbReference>
<dbReference type="PANTHER" id="PTHR23502:SF132">
    <property type="entry name" value="POLYAMINE TRANSPORTER 2-RELATED"/>
    <property type="match status" value="1"/>
</dbReference>
<evidence type="ECO:0000256" key="3">
    <source>
        <dbReference type="ARBA" id="ARBA00022448"/>
    </source>
</evidence>
<feature type="transmembrane region" description="Helical" evidence="8">
    <location>
        <begin position="289"/>
        <end position="308"/>
    </location>
</feature>
<dbReference type="InterPro" id="IPR020846">
    <property type="entry name" value="MFS_dom"/>
</dbReference>
<protein>
    <recommendedName>
        <fullName evidence="8">Bcr/CflA family efflux transporter</fullName>
    </recommendedName>
</protein>
<comment type="similarity">
    <text evidence="2 8">Belongs to the major facilitator superfamily. Bcr/CmlA family.</text>
</comment>
<reference evidence="10" key="1">
    <citation type="journal article" date="2014" name="Int. J. Syst. Evol. Microbiol.">
        <title>Complete genome of a new Firmicutes species belonging to the dominant human colonic microbiota ('Ruminococcus bicirculans') reveals two chromosomes and a selective capacity to utilize plant glucans.</title>
        <authorList>
            <consortium name="NISC Comparative Sequencing Program"/>
            <person name="Wegmann U."/>
            <person name="Louis P."/>
            <person name="Goesmann A."/>
            <person name="Henrissat B."/>
            <person name="Duncan S.H."/>
            <person name="Flint H.J."/>
        </authorList>
    </citation>
    <scope>NUCLEOTIDE SEQUENCE</scope>
    <source>
        <strain evidence="10">NBRC 103408</strain>
    </source>
</reference>
<evidence type="ECO:0000256" key="6">
    <source>
        <dbReference type="ARBA" id="ARBA00022989"/>
    </source>
</evidence>
<dbReference type="PROSITE" id="PS50850">
    <property type="entry name" value="MFS"/>
    <property type="match status" value="1"/>
</dbReference>
<dbReference type="InterPro" id="IPR036259">
    <property type="entry name" value="MFS_trans_sf"/>
</dbReference>
<name>A0ABQ5U2N6_9PROT</name>
<feature type="transmembrane region" description="Helical" evidence="8">
    <location>
        <begin position="257"/>
        <end position="277"/>
    </location>
</feature>
<sequence>MPERCPSKPISYTEQVILFALMTSLIALSIDAMLPALAAIEADLMITDPNGRQYIVVSLFAGLALGFFIFGPISDSMGRKGPIYVGFGIFMVGCLLSIFSTSFEVMLVGRFLQGLGAAAPRVISIAIIRDQFEGRAMARFMSLVMTVFILVPVLAPGMGQIMIMVLDWRAIFWAMFILGVITSFWFALRQVETLPAPKRSHFSVSRIRLSIAEILTNRTSFGFTILAGFVFSSFLVYLSTAQQIFQDQYGVGDLFPVYFGALALAVGGASFTNSALVMKLGMRNLVRTALWALSALSAVYLVVALLTAGQPPLWSLMIYLLFLFFCLGILFGNVNAMAMEPMGHIAGIASAVVSSISTVQSVIIGTLIAQTYDGTILPLVSGFFGLGLVSLVVFYVTDRKSSPAPSP</sequence>
<feature type="transmembrane region" description="Helical" evidence="8">
    <location>
        <begin position="107"/>
        <end position="128"/>
    </location>
</feature>
<dbReference type="CDD" id="cd17320">
    <property type="entry name" value="MFS_MdfA_MDR_like"/>
    <property type="match status" value="1"/>
</dbReference>
<evidence type="ECO:0000256" key="8">
    <source>
        <dbReference type="RuleBase" id="RU365088"/>
    </source>
</evidence>
<dbReference type="InterPro" id="IPR004812">
    <property type="entry name" value="Efflux_drug-R_Bcr/CmlA"/>
</dbReference>
<feature type="transmembrane region" description="Helical" evidence="8">
    <location>
        <begin position="140"/>
        <end position="164"/>
    </location>
</feature>
<gene>
    <name evidence="10" type="ORF">GCM10007924_07500</name>
</gene>
<dbReference type="InterPro" id="IPR011701">
    <property type="entry name" value="MFS"/>
</dbReference>
<evidence type="ECO:0000256" key="1">
    <source>
        <dbReference type="ARBA" id="ARBA00004651"/>
    </source>
</evidence>
<accession>A0ABQ5U2N6</accession>
<dbReference type="Proteomes" id="UP001161409">
    <property type="component" value="Unassembled WGS sequence"/>
</dbReference>
<keyword evidence="11" id="KW-1185">Reference proteome</keyword>
<proteinExistence type="inferred from homology"/>
<feature type="transmembrane region" description="Helical" evidence="8">
    <location>
        <begin position="314"/>
        <end position="334"/>
    </location>
</feature>
<evidence type="ECO:0000256" key="7">
    <source>
        <dbReference type="ARBA" id="ARBA00023136"/>
    </source>
</evidence>
<dbReference type="EMBL" id="BSNF01000001">
    <property type="protein sequence ID" value="GLQ05529.1"/>
    <property type="molecule type" value="Genomic_DNA"/>
</dbReference>
<evidence type="ECO:0000256" key="5">
    <source>
        <dbReference type="ARBA" id="ARBA00022692"/>
    </source>
</evidence>
<evidence type="ECO:0000256" key="4">
    <source>
        <dbReference type="ARBA" id="ARBA00022475"/>
    </source>
</evidence>
<feature type="transmembrane region" description="Helical" evidence="8">
    <location>
        <begin position="170"/>
        <end position="188"/>
    </location>
</feature>